<dbReference type="InterPro" id="IPR008271">
    <property type="entry name" value="Ser/Thr_kinase_AS"/>
</dbReference>
<dbReference type="InterPro" id="IPR017441">
    <property type="entry name" value="Protein_kinase_ATP_BS"/>
</dbReference>
<gene>
    <name evidence="7" type="ORF">AKJ09_05902</name>
</gene>
<evidence type="ECO:0000259" key="6">
    <source>
        <dbReference type="PROSITE" id="PS50011"/>
    </source>
</evidence>
<feature type="binding site" evidence="5">
    <location>
        <position position="25"/>
    </location>
    <ligand>
        <name>ATP</name>
        <dbReference type="ChEBI" id="CHEBI:30616"/>
    </ligand>
</feature>
<dbReference type="AlphaFoldDB" id="A0A0K1Q0E2"/>
<reference evidence="7 8" key="1">
    <citation type="submission" date="2015-08" db="EMBL/GenBank/DDBJ databases">
        <authorList>
            <person name="Babu N.S."/>
            <person name="Beckwith C.J."/>
            <person name="Beseler K.G."/>
            <person name="Brison A."/>
            <person name="Carone J.V."/>
            <person name="Caskin T.P."/>
            <person name="Diamond M."/>
            <person name="Durham M.E."/>
            <person name="Foxe J.M."/>
            <person name="Go M."/>
            <person name="Henderson B.A."/>
            <person name="Jones I.B."/>
            <person name="McGettigan J.A."/>
            <person name="Micheletti S.J."/>
            <person name="Nasrallah M.E."/>
            <person name="Ortiz D."/>
            <person name="Piller C.R."/>
            <person name="Privatt S.R."/>
            <person name="Schneider S.L."/>
            <person name="Sharp S."/>
            <person name="Smith T.C."/>
            <person name="Stanton J.D."/>
            <person name="Ullery H.E."/>
            <person name="Wilson R.J."/>
            <person name="Serrano M.G."/>
            <person name="Buck G."/>
            <person name="Lee V."/>
            <person name="Wang Y."/>
            <person name="Carvalho R."/>
            <person name="Voegtly L."/>
            <person name="Shi R."/>
            <person name="Duckworth R."/>
            <person name="Johnson A."/>
            <person name="Loviza R."/>
            <person name="Walstead R."/>
            <person name="Shah Z."/>
            <person name="Kiflezghi M."/>
            <person name="Wade K."/>
            <person name="Ball S.L."/>
            <person name="Bradley K.W."/>
            <person name="Asai D.J."/>
            <person name="Bowman C.A."/>
            <person name="Russell D.A."/>
            <person name="Pope W.H."/>
            <person name="Jacobs-Sera D."/>
            <person name="Hendrix R.W."/>
            <person name="Hatfull G.F."/>
        </authorList>
    </citation>
    <scope>NUCLEOTIDE SEQUENCE [LARGE SCALE GENOMIC DNA]</scope>
    <source>
        <strain evidence="7 8">DSM 27648</strain>
    </source>
</reference>
<dbReference type="EMBL" id="CP012333">
    <property type="protein sequence ID" value="AKU99238.1"/>
    <property type="molecule type" value="Genomic_DNA"/>
</dbReference>
<feature type="domain" description="Protein kinase" evidence="6">
    <location>
        <begin position="1"/>
        <end position="259"/>
    </location>
</feature>
<dbReference type="CDD" id="cd14014">
    <property type="entry name" value="STKc_PknB_like"/>
    <property type="match status" value="1"/>
</dbReference>
<keyword evidence="3 7" id="KW-0418">Kinase</keyword>
<keyword evidence="7" id="KW-0723">Serine/threonine-protein kinase</keyword>
<dbReference type="Proteomes" id="UP000064967">
    <property type="component" value="Chromosome"/>
</dbReference>
<dbReference type="Gene3D" id="1.10.510.10">
    <property type="entry name" value="Transferase(Phosphotransferase) domain 1"/>
    <property type="match status" value="1"/>
</dbReference>
<dbReference type="PROSITE" id="PS00108">
    <property type="entry name" value="PROTEIN_KINASE_ST"/>
    <property type="match status" value="1"/>
</dbReference>
<accession>A0A0K1Q0E2</accession>
<dbReference type="PROSITE" id="PS50011">
    <property type="entry name" value="PROTEIN_KINASE_DOM"/>
    <property type="match status" value="1"/>
</dbReference>
<dbReference type="GO" id="GO:0005524">
    <property type="term" value="F:ATP binding"/>
    <property type="evidence" value="ECO:0007669"/>
    <property type="project" value="UniProtKB-UniRule"/>
</dbReference>
<dbReference type="PATRIC" id="fig|1391654.3.peg.5988"/>
<dbReference type="SUPFAM" id="SSF56112">
    <property type="entry name" value="Protein kinase-like (PK-like)"/>
    <property type="match status" value="1"/>
</dbReference>
<dbReference type="GO" id="GO:0004674">
    <property type="term" value="F:protein serine/threonine kinase activity"/>
    <property type="evidence" value="ECO:0007669"/>
    <property type="project" value="UniProtKB-KW"/>
</dbReference>
<evidence type="ECO:0000256" key="2">
    <source>
        <dbReference type="ARBA" id="ARBA00022741"/>
    </source>
</evidence>
<sequence>MLGSGAFGVVWLARRNDNGARVAIKVLHPEAAVSRESVERFRREAWALSRLQSPHIARMFEFLTGPPFGMALVMEYIDGELLSDLFKRARFSIEDAIGLGVGVLSGVAEMQSVGIIHRDIKPENVILRPNPNGWHAVIFDFNLSRVKKPGSKTSSLTSMHAAIGTVPYMAPEQLLDARRVTESSDVYSVGTILYRAVTGALPFDTRESLREKLQQEARPLTTGRDDTLAKGFERAIAKSLRRRPSERYGNAQQMLDELTGLVAGAS</sequence>
<evidence type="ECO:0000313" key="7">
    <source>
        <dbReference type="EMBL" id="AKU99238.1"/>
    </source>
</evidence>
<dbReference type="PANTHER" id="PTHR43289">
    <property type="entry name" value="MITOGEN-ACTIVATED PROTEIN KINASE KINASE KINASE 20-RELATED"/>
    <property type="match status" value="1"/>
</dbReference>
<evidence type="ECO:0000256" key="1">
    <source>
        <dbReference type="ARBA" id="ARBA00022679"/>
    </source>
</evidence>
<evidence type="ECO:0000256" key="4">
    <source>
        <dbReference type="ARBA" id="ARBA00022840"/>
    </source>
</evidence>
<keyword evidence="1" id="KW-0808">Transferase</keyword>
<keyword evidence="8" id="KW-1185">Reference proteome</keyword>
<organism evidence="7 8">
    <name type="scientific">Labilithrix luteola</name>
    <dbReference type="NCBI Taxonomy" id="1391654"/>
    <lineage>
        <taxon>Bacteria</taxon>
        <taxon>Pseudomonadati</taxon>
        <taxon>Myxococcota</taxon>
        <taxon>Polyangia</taxon>
        <taxon>Polyangiales</taxon>
        <taxon>Labilitrichaceae</taxon>
        <taxon>Labilithrix</taxon>
    </lineage>
</organism>
<name>A0A0K1Q0E2_9BACT</name>
<dbReference type="PANTHER" id="PTHR43289:SF6">
    <property type="entry name" value="SERINE_THREONINE-PROTEIN KINASE NEKL-3"/>
    <property type="match status" value="1"/>
</dbReference>
<evidence type="ECO:0000313" key="8">
    <source>
        <dbReference type="Proteomes" id="UP000064967"/>
    </source>
</evidence>
<dbReference type="PIRSF" id="PIRSF000654">
    <property type="entry name" value="Integrin-linked_kinase"/>
    <property type="match status" value="1"/>
</dbReference>
<protein>
    <submittedName>
        <fullName evidence="7">Serine/threonine protein kinase</fullName>
    </submittedName>
</protein>
<keyword evidence="4 5" id="KW-0067">ATP-binding</keyword>
<dbReference type="PROSITE" id="PS00107">
    <property type="entry name" value="PROTEIN_KINASE_ATP"/>
    <property type="match status" value="1"/>
</dbReference>
<evidence type="ECO:0000256" key="5">
    <source>
        <dbReference type="PROSITE-ProRule" id="PRU10141"/>
    </source>
</evidence>
<evidence type="ECO:0000256" key="3">
    <source>
        <dbReference type="ARBA" id="ARBA00022777"/>
    </source>
</evidence>
<proteinExistence type="predicted"/>
<dbReference type="STRING" id="1391654.AKJ09_05902"/>
<dbReference type="Pfam" id="PF00069">
    <property type="entry name" value="Pkinase"/>
    <property type="match status" value="1"/>
</dbReference>
<dbReference type="KEGG" id="llu:AKJ09_05902"/>
<dbReference type="SMART" id="SM00220">
    <property type="entry name" value="S_TKc"/>
    <property type="match status" value="1"/>
</dbReference>
<keyword evidence="2 5" id="KW-0547">Nucleotide-binding</keyword>
<dbReference type="InterPro" id="IPR011009">
    <property type="entry name" value="Kinase-like_dom_sf"/>
</dbReference>
<dbReference type="InterPro" id="IPR000719">
    <property type="entry name" value="Prot_kinase_dom"/>
</dbReference>